<dbReference type="GO" id="GO:0015648">
    <property type="term" value="F:lipid-linked peptidoglycan transporter activity"/>
    <property type="evidence" value="ECO:0007669"/>
    <property type="project" value="UniProtKB-UniRule"/>
</dbReference>
<keyword evidence="1" id="KW-0133">Cell shape</keyword>
<feature type="transmembrane region" description="Helical" evidence="1">
    <location>
        <begin position="157"/>
        <end position="182"/>
    </location>
</feature>
<dbReference type="Pfam" id="PF10997">
    <property type="entry name" value="Amj"/>
    <property type="match status" value="1"/>
</dbReference>
<keyword evidence="1" id="KW-0573">Peptidoglycan synthesis</keyword>
<comment type="similarity">
    <text evidence="1">Belongs to the Amj family.</text>
</comment>
<name>A0A395LLW9_9SPHN</name>
<proteinExistence type="inferred from homology"/>
<dbReference type="GO" id="GO:0071555">
    <property type="term" value="P:cell wall organization"/>
    <property type="evidence" value="ECO:0007669"/>
    <property type="project" value="UniProtKB-KW"/>
</dbReference>
<dbReference type="GO" id="GO:0009252">
    <property type="term" value="P:peptidoglycan biosynthetic process"/>
    <property type="evidence" value="ECO:0007669"/>
    <property type="project" value="UniProtKB-UniRule"/>
</dbReference>
<protein>
    <recommendedName>
        <fullName evidence="1">Lipid II flippase Amj</fullName>
    </recommendedName>
</protein>
<comment type="caution">
    <text evidence="2">The sequence shown here is derived from an EMBL/GenBank/DDBJ whole genome shotgun (WGS) entry which is preliminary data.</text>
</comment>
<reference evidence="2 3" key="1">
    <citation type="submission" date="2018-07" db="EMBL/GenBank/DDBJ databases">
        <title>Erythrobacter nanhaiensis sp. nov., a novel member of the genus Erythrobacter isolated from the South China Sea.</title>
        <authorList>
            <person name="Chen X."/>
            <person name="Liu J."/>
        </authorList>
    </citation>
    <scope>NUCLEOTIDE SEQUENCE [LARGE SCALE GENOMIC DNA]</scope>
    <source>
        <strain evidence="2 3">S-5</strain>
    </source>
</reference>
<evidence type="ECO:0000313" key="3">
    <source>
        <dbReference type="Proteomes" id="UP000254101"/>
    </source>
</evidence>
<sequence>MDAQLLVICLLTFVIHLIGTLAYAARIAGVRTRRIAMSFALFNVLVLVSRTANGFLGPFLAKRVENRLQFGGGEALVADFRMVLVSASLAVLIGIVLVPTAQRLFAVAIGHFQHHRSMGRMLLRTASPTGLRVIRESIAAPARGTVTGLGKPRGVSWFVLVANALAQALLVVGVLASIYAGYLNPEFRVTASQLSAVINGVATILLFALIDPQVSVMTDDVVDGKTSEAEFRRTIVWISFSRLAGTLIAQAVFVPGALAVAWIAGAF</sequence>
<accession>A0A395LLW9</accession>
<feature type="transmembrane region" description="Helical" evidence="1">
    <location>
        <begin position="194"/>
        <end position="210"/>
    </location>
</feature>
<keyword evidence="1" id="KW-1133">Transmembrane helix</keyword>
<comment type="function">
    <text evidence="1">Involved in peptidoglycan biosynthesis. Transports lipid-linked peptidoglycan precursors from the inner to the outer leaflet of the cytoplasmic membrane.</text>
</comment>
<feature type="transmembrane region" description="Helical" evidence="1">
    <location>
        <begin position="82"/>
        <end position="101"/>
    </location>
</feature>
<evidence type="ECO:0000256" key="1">
    <source>
        <dbReference type="HAMAP-Rule" id="MF_02077"/>
    </source>
</evidence>
<dbReference type="HAMAP" id="MF_02077">
    <property type="entry name" value="Amj_flippase"/>
    <property type="match status" value="1"/>
</dbReference>
<organism evidence="2 3">
    <name type="scientific">Alteriqipengyuania lutimaris</name>
    <dbReference type="NCBI Taxonomy" id="1538146"/>
    <lineage>
        <taxon>Bacteria</taxon>
        <taxon>Pseudomonadati</taxon>
        <taxon>Pseudomonadota</taxon>
        <taxon>Alphaproteobacteria</taxon>
        <taxon>Sphingomonadales</taxon>
        <taxon>Erythrobacteraceae</taxon>
        <taxon>Alteriqipengyuania</taxon>
    </lineage>
</organism>
<dbReference type="GO" id="GO:0005886">
    <property type="term" value="C:plasma membrane"/>
    <property type="evidence" value="ECO:0007669"/>
    <property type="project" value="UniProtKB-SubCell"/>
</dbReference>
<dbReference type="Proteomes" id="UP000254101">
    <property type="component" value="Unassembled WGS sequence"/>
</dbReference>
<dbReference type="OrthoDB" id="7888986at2"/>
<dbReference type="UniPathway" id="UPA00219"/>
<keyword evidence="1" id="KW-1003">Cell membrane</keyword>
<dbReference type="InterPro" id="IPR021260">
    <property type="entry name" value="Amj"/>
</dbReference>
<comment type="caution">
    <text evidence="1">Lacks conserved residue(s) required for the propagation of feature annotation.</text>
</comment>
<dbReference type="AlphaFoldDB" id="A0A395LLW9"/>
<gene>
    <name evidence="1" type="primary">amj</name>
    <name evidence="2" type="ORF">DL238_10570</name>
</gene>
<keyword evidence="1" id="KW-0472">Membrane</keyword>
<dbReference type="EMBL" id="QRBB01000001">
    <property type="protein sequence ID" value="RDS77998.1"/>
    <property type="molecule type" value="Genomic_DNA"/>
</dbReference>
<keyword evidence="1" id="KW-0961">Cell wall biogenesis/degradation</keyword>
<keyword evidence="3" id="KW-1185">Reference proteome</keyword>
<dbReference type="RefSeq" id="WP_115492227.1">
    <property type="nucleotide sequence ID" value="NZ_JACHWW010000001.1"/>
</dbReference>
<evidence type="ECO:0000313" key="2">
    <source>
        <dbReference type="EMBL" id="RDS77998.1"/>
    </source>
</evidence>
<feature type="transmembrane region" description="Helical" evidence="1">
    <location>
        <begin position="243"/>
        <end position="264"/>
    </location>
</feature>
<comment type="subcellular location">
    <subcellularLocation>
        <location evidence="1">Cell membrane</location>
        <topology evidence="1">Multi-pass membrane protein</topology>
    </subcellularLocation>
</comment>
<comment type="pathway">
    <text evidence="1">Cell wall biogenesis; peptidoglycan biosynthesis.</text>
</comment>
<keyword evidence="1" id="KW-0813">Transport</keyword>
<feature type="transmembrane region" description="Helical" evidence="1">
    <location>
        <begin position="40"/>
        <end position="61"/>
    </location>
</feature>
<keyword evidence="1" id="KW-0812">Transmembrane</keyword>
<dbReference type="GO" id="GO:0008360">
    <property type="term" value="P:regulation of cell shape"/>
    <property type="evidence" value="ECO:0007669"/>
    <property type="project" value="UniProtKB-KW"/>
</dbReference>